<sequence>MNNLERIKQRLEESVEKHKKRLLMTREKKKQNNLSICLNNKNVNKGKSKIILNDDKSICADNKIVTDTNICMNKNKLIENLRNTKSLLIKKRRSLSNMNKENNIVNKYDAKGQLKNKNIPLKKNTTSLINSNKGMTKYENKLINPTNLSYTIRNKIKGSINMSHVKEKEKKLKDEHDKENNTNNNNINDNMNTFQDVNISDNNNNSNSNNNSNNSNNNSNNSNSNNNNNNSNSNNSNNMNTFQDVSKDVRDNLNDLFRNFVNCQINNLYVITTDTNKIPNNKIFLSEGQKNVLELKNKNHSNGYDIKDDHSCDDNCSNYNNVYDNSYFMRKQRQDDNIKKIMNKNDMDDMIYVCSDERMSNNMVIKRNNINDNNKNNNYYYYHGDYNNKCSIHDNSIYETYEKNLKKLLEIEYNMKKKIERFEKYKDNNNNNIMSTKSSASSYPYGHDHGHDDDDDITLYSHICSNIQNVKNQIPFDQSNIDIPMMKSKNFIIKRMTSTSNIKSNHTTKKSLYKEDVNNNDNKNYDNNSYIFSHDEDCNELYSIQKNIYSKDIYNIGHVTDCNKNTSSKNGNNVEKNLYIHHDKICCLTSNMENKIIQKIKSDDDYKYKHINDQNNIIKKKNIDFNNYSYENNENTELDTMKSNQQNYSSNCYYNYCNEKKKKTEKEKLMKRKKKKKKKKKKKIKNDIQNENEYIYMNNIKSNISFNNSKDDSSIYYSSYIEDKYLSSYNKDEEIIFDNHTCDHYIDESIKSQNNICHNNHIKIFNKETDENPSCLEGFNQSVFLSNKIYSSNIDKENIKSFISNGTYEDGSIKEKKNSLNDKIEKREEQKVSYYLKENNLNDDKNIKEDSNINSDKSNQQNDDIYDQIQNSSIKKSKMTCLLLKNKINDSHMLYKENNIDSIDHCYICSYPIKKNEQKFIFNKGEEEKKGKENMDITHQNYDNYNNINPSYSSDNHMRSHLSYSSHSNINDEEKKSYSSTFTNKQKAFENYMSSHTVCLKRNNKQDVEEYHKGGNNNNNNNNIYDNHIYDNNIYDNHIYDNHIYDNHIYDNHIHNNNTYNHCYDQVTYNPRYEEKNVTQYLPQKHKVIYKKIYSNQINIHNNEYNHSEDEKYIYIKKENIPFKKEREKKDIFSYIKGMYLSPPSKKKKKKKIPLFQNEEYINEESSFNIQSNDINTYKINNNNNNILNKNNQTDHVENVKCYDTHDEDDDDDDNHHHYNNIKKQNNNKSQSSYVCSPSTSNSILRNNTESCVLKNYKQTDQKVKEDGQTINNNSEKKKNKTYIKTNSILLKKILKMKIESMKREKQDNKEKNNLNYINNEKEHIHYDDDNNNNINIQAIEDDHHDDDNNNNINIQAIVDHHHDDDNIIVNKNNNIIEMMSTKDKRITTPIDYNQQIHEKEYKNDICPNDNISNIKEQYSSIYTHSDMNKDTLKYNNISIYENKASNDFISSNDYYINKNEKKTTNGDKENNINNYNNMNVKDNISASYHMNNNIKDVIKFNESYYCYLKNVEKNDIYPNSEEPITKEDKTKLFIAYLKDKKKNETQEKDNKSDKYLLKYNIEYFKLAQFFSQDYHLFNNYIKHVDQKLSNKNNNHIDNLDETAFSIIKLFNSKKNDLYEKYENKNISQKNEILYNIQKIKNQKGNIIEEHIQVVNDNENKIIDDKRKQIYSMEKNQKKSTFLRDKNVTYNYPCDDQLNNNKKEIHISTKEKNYADNKNKTTHCYKIVNNVKPSLFYKEEPTKINQNNRIMPNEKKGKKKQIFLKTIDLLEKYEKISAK</sequence>
<feature type="compositionally biased region" description="Low complexity" evidence="2">
    <location>
        <begin position="1222"/>
        <end position="1234"/>
    </location>
</feature>
<evidence type="ECO:0000256" key="1">
    <source>
        <dbReference type="SAM" id="Coils"/>
    </source>
</evidence>
<evidence type="ECO:0000313" key="4">
    <source>
        <dbReference type="Proteomes" id="UP000831156"/>
    </source>
</evidence>
<accession>A0ABY1UNI5</accession>
<feature type="region of interest" description="Disordered" evidence="2">
    <location>
        <begin position="161"/>
        <end position="242"/>
    </location>
</feature>
<gene>
    <name evidence="3" type="ORF">PGABG01_1017000</name>
</gene>
<proteinExistence type="predicted"/>
<evidence type="ECO:0008006" key="5">
    <source>
        <dbReference type="Google" id="ProtNLM"/>
    </source>
</evidence>
<dbReference type="Proteomes" id="UP000831156">
    <property type="component" value="Chromosome 10"/>
</dbReference>
<evidence type="ECO:0000313" key="3">
    <source>
        <dbReference type="EMBL" id="SOV14862.1"/>
    </source>
</evidence>
<feature type="region of interest" description="Disordered" evidence="2">
    <location>
        <begin position="1204"/>
        <end position="1241"/>
    </location>
</feature>
<evidence type="ECO:0000256" key="2">
    <source>
        <dbReference type="SAM" id="MobiDB-lite"/>
    </source>
</evidence>
<feature type="region of interest" description="Disordered" evidence="2">
    <location>
        <begin position="954"/>
        <end position="976"/>
    </location>
</feature>
<feature type="compositionally biased region" description="Low complexity" evidence="2">
    <location>
        <begin position="181"/>
        <end position="192"/>
    </location>
</feature>
<name>A0ABY1UNI5_9APIC</name>
<keyword evidence="1" id="KW-0175">Coiled coil</keyword>
<feature type="compositionally biased region" description="Basic and acidic residues" evidence="2">
    <location>
        <begin position="164"/>
        <end position="180"/>
    </location>
</feature>
<protein>
    <recommendedName>
        <fullName evidence="5">Transcription factor with AP2 domain(S)</fullName>
    </recommendedName>
</protein>
<feature type="compositionally biased region" description="Low complexity" evidence="2">
    <location>
        <begin position="202"/>
        <end position="238"/>
    </location>
</feature>
<dbReference type="EMBL" id="LT969433">
    <property type="protein sequence ID" value="SOV14862.1"/>
    <property type="molecule type" value="Genomic_DNA"/>
</dbReference>
<feature type="region of interest" description="Disordered" evidence="2">
    <location>
        <begin position="845"/>
        <end position="864"/>
    </location>
</feature>
<organism evidence="3 4">
    <name type="scientific">Plasmodium gaboni</name>
    <dbReference type="NCBI Taxonomy" id="647221"/>
    <lineage>
        <taxon>Eukaryota</taxon>
        <taxon>Sar</taxon>
        <taxon>Alveolata</taxon>
        <taxon>Apicomplexa</taxon>
        <taxon>Aconoidasida</taxon>
        <taxon>Haemosporida</taxon>
        <taxon>Plasmodiidae</taxon>
        <taxon>Plasmodium</taxon>
        <taxon>Plasmodium (Laverania)</taxon>
    </lineage>
</organism>
<feature type="coiled-coil region" evidence="1">
    <location>
        <begin position="659"/>
        <end position="694"/>
    </location>
</feature>
<feature type="coiled-coil region" evidence="1">
    <location>
        <begin position="1"/>
        <end position="28"/>
    </location>
</feature>
<reference evidence="3" key="1">
    <citation type="submission" date="2016-09" db="EMBL/GenBank/DDBJ databases">
        <authorList>
            <consortium name="Pathogen Informatics"/>
            <person name="Sun Q."/>
            <person name="Inoue M."/>
        </authorList>
    </citation>
    <scope>NUCLEOTIDE SEQUENCE</scope>
</reference>
<keyword evidence="4" id="KW-1185">Reference proteome</keyword>